<gene>
    <name evidence="1" type="ORF">AB4874_14965</name>
</gene>
<name>A0ABV3TMZ6_9RHOB</name>
<comment type="caution">
    <text evidence="1">The sequence shown here is derived from an EMBL/GenBank/DDBJ whole genome shotgun (WGS) entry which is preliminary data.</text>
</comment>
<dbReference type="EMBL" id="JBFRYC010000010">
    <property type="protein sequence ID" value="MEX1662936.1"/>
    <property type="molecule type" value="Genomic_DNA"/>
</dbReference>
<proteinExistence type="predicted"/>
<keyword evidence="2" id="KW-1185">Reference proteome</keyword>
<evidence type="ECO:0000313" key="1">
    <source>
        <dbReference type="EMBL" id="MEX1662936.1"/>
    </source>
</evidence>
<reference evidence="1 2" key="1">
    <citation type="journal article" date="2011" name="Int. J. Syst. Evol. Microbiol.">
        <title>Zhongshania antarctica gen. nov., sp. nov. and Zhongshania guokunii sp. nov., gammaproteobacteria respectively isolated from coastal attached (fast) ice and surface seawater of the Antarctic.</title>
        <authorList>
            <person name="Li H.J."/>
            <person name="Zhang X.Y."/>
            <person name="Chen C.X."/>
            <person name="Zhang Y.J."/>
            <person name="Gao Z.M."/>
            <person name="Yu Y."/>
            <person name="Chen X.L."/>
            <person name="Chen B."/>
            <person name="Zhang Y.Z."/>
        </authorList>
    </citation>
    <scope>NUCLEOTIDE SEQUENCE [LARGE SCALE GENOMIC DNA]</scope>
    <source>
        <strain evidence="1 2">15-R06ZXC-3</strain>
    </source>
</reference>
<dbReference type="RefSeq" id="WP_368392581.1">
    <property type="nucleotide sequence ID" value="NZ_JBFRYC010000010.1"/>
</dbReference>
<dbReference type="Proteomes" id="UP001557465">
    <property type="component" value="Unassembled WGS sequence"/>
</dbReference>
<accession>A0ABV3TMZ6</accession>
<sequence>MTDKKLDRETMQRHEDALVDALLAQAKDEIGDPNPAFLARVMESALEVQAGFDLPAAAAQLPRQERARGLGVLQALRSVFGGWGAMGGLVTAGLAGLWIGFVGADQMGTLTSSYWQGSENLGTVNLMPVSETLAFVDDGGF</sequence>
<evidence type="ECO:0008006" key="3">
    <source>
        <dbReference type="Google" id="ProtNLM"/>
    </source>
</evidence>
<organism evidence="1 2">
    <name type="scientific">Thioclava arctica</name>
    <dbReference type="NCBI Taxonomy" id="3238301"/>
    <lineage>
        <taxon>Bacteria</taxon>
        <taxon>Pseudomonadati</taxon>
        <taxon>Pseudomonadota</taxon>
        <taxon>Alphaproteobacteria</taxon>
        <taxon>Rhodobacterales</taxon>
        <taxon>Paracoccaceae</taxon>
        <taxon>Thioclava</taxon>
    </lineage>
</organism>
<protein>
    <recommendedName>
        <fullName evidence="3">Dihydroorotate dehydrogenase</fullName>
    </recommendedName>
</protein>
<evidence type="ECO:0000313" key="2">
    <source>
        <dbReference type="Proteomes" id="UP001557465"/>
    </source>
</evidence>